<evidence type="ECO:0000313" key="5">
    <source>
        <dbReference type="EMBL" id="UVW35359.1"/>
    </source>
</evidence>
<protein>
    <submittedName>
        <fullName evidence="5">MerR family transcriptional regulator</fullName>
    </submittedName>
</protein>
<accession>A0ABY5TPY5</accession>
<name>A0ABY5TPY5_9GAMM</name>
<dbReference type="PROSITE" id="PS50937">
    <property type="entry name" value="HTH_MERR_2"/>
    <property type="match status" value="1"/>
</dbReference>
<sequence>MKIGELANLSGVPVKSVRYYEEEGILPAPRRLENGYRDYSKTAVAELIFLRQSRQFGFTLNECRQLLQLWRDPNRRSAEVHQLVIQRQQQVEQQITDLTSMHELLSNLLGHCAADDSPECAIIDSLSERNYE</sequence>
<evidence type="ECO:0000259" key="4">
    <source>
        <dbReference type="PROSITE" id="PS50937"/>
    </source>
</evidence>
<dbReference type="Proteomes" id="UP001059934">
    <property type="component" value="Chromosome"/>
</dbReference>
<keyword evidence="6" id="KW-1185">Reference proteome</keyword>
<evidence type="ECO:0000256" key="1">
    <source>
        <dbReference type="ARBA" id="ARBA00023015"/>
    </source>
</evidence>
<keyword evidence="2" id="KW-0238">DNA-binding</keyword>
<keyword evidence="3" id="KW-0804">Transcription</keyword>
<keyword evidence="1" id="KW-0805">Transcription regulation</keyword>
<proteinExistence type="predicted"/>
<dbReference type="SMART" id="SM00422">
    <property type="entry name" value="HTH_MERR"/>
    <property type="match status" value="1"/>
</dbReference>
<organism evidence="5 6">
    <name type="scientific">SAR92 clade bacterium H455</name>
    <dbReference type="NCBI Taxonomy" id="2974818"/>
    <lineage>
        <taxon>Bacteria</taxon>
        <taxon>Pseudomonadati</taxon>
        <taxon>Pseudomonadota</taxon>
        <taxon>Gammaproteobacteria</taxon>
        <taxon>Cellvibrionales</taxon>
        <taxon>Porticoccaceae</taxon>
        <taxon>SAR92 clade</taxon>
    </lineage>
</organism>
<dbReference type="Pfam" id="PF13411">
    <property type="entry name" value="MerR_1"/>
    <property type="match status" value="1"/>
</dbReference>
<dbReference type="InterPro" id="IPR047057">
    <property type="entry name" value="MerR_fam"/>
</dbReference>
<dbReference type="SUPFAM" id="SSF46955">
    <property type="entry name" value="Putative DNA-binding domain"/>
    <property type="match status" value="1"/>
</dbReference>
<dbReference type="EMBL" id="CP103416">
    <property type="protein sequence ID" value="UVW35359.1"/>
    <property type="molecule type" value="Genomic_DNA"/>
</dbReference>
<dbReference type="PANTHER" id="PTHR30204">
    <property type="entry name" value="REDOX-CYCLING DRUG-SENSING TRANSCRIPTIONAL ACTIVATOR SOXR"/>
    <property type="match status" value="1"/>
</dbReference>
<reference evidence="5" key="1">
    <citation type="submission" date="2022-08" db="EMBL/GenBank/DDBJ databases">
        <title>Catabolic pathway analysis in culturable SAR92 clade bacteria reveals their overlooked roles in DMSP degradation in coastal seas.</title>
        <authorList>
            <person name="He X."/>
            <person name="Zhang X."/>
            <person name="Zhang Y."/>
        </authorList>
    </citation>
    <scope>NUCLEOTIDE SEQUENCE</scope>
    <source>
        <strain evidence="5">H455</strain>
    </source>
</reference>
<dbReference type="InterPro" id="IPR000551">
    <property type="entry name" value="MerR-type_HTH_dom"/>
</dbReference>
<dbReference type="Gene3D" id="1.10.1660.10">
    <property type="match status" value="1"/>
</dbReference>
<gene>
    <name evidence="5" type="ORF">NYF23_01825</name>
</gene>
<dbReference type="PANTHER" id="PTHR30204:SF94">
    <property type="entry name" value="HEAVY METAL-DEPENDENT TRANSCRIPTIONAL REGULATOR HI_0293-RELATED"/>
    <property type="match status" value="1"/>
</dbReference>
<evidence type="ECO:0000256" key="3">
    <source>
        <dbReference type="ARBA" id="ARBA00023163"/>
    </source>
</evidence>
<evidence type="ECO:0000313" key="6">
    <source>
        <dbReference type="Proteomes" id="UP001059934"/>
    </source>
</evidence>
<evidence type="ECO:0000256" key="2">
    <source>
        <dbReference type="ARBA" id="ARBA00023125"/>
    </source>
</evidence>
<dbReference type="InterPro" id="IPR009061">
    <property type="entry name" value="DNA-bd_dom_put_sf"/>
</dbReference>
<feature type="domain" description="HTH merR-type" evidence="4">
    <location>
        <begin position="1"/>
        <end position="69"/>
    </location>
</feature>
<dbReference type="PRINTS" id="PR00040">
    <property type="entry name" value="HTHMERR"/>
</dbReference>